<feature type="domain" description="Topo IA-type catalytic" evidence="9">
    <location>
        <begin position="190"/>
        <end position="684"/>
    </location>
</feature>
<dbReference type="PROSITE" id="PS50880">
    <property type="entry name" value="TOPRIM"/>
    <property type="match status" value="1"/>
</dbReference>
<keyword evidence="11" id="KW-1185">Reference proteome</keyword>
<dbReference type="InterPro" id="IPR003601">
    <property type="entry name" value="Topo_IA_2"/>
</dbReference>
<dbReference type="Pfam" id="PF01751">
    <property type="entry name" value="Toprim"/>
    <property type="match status" value="1"/>
</dbReference>
<dbReference type="InterPro" id="IPR003602">
    <property type="entry name" value="Topo_IA_DNA-bd_dom"/>
</dbReference>
<evidence type="ECO:0000256" key="3">
    <source>
        <dbReference type="ARBA" id="ARBA00012891"/>
    </source>
</evidence>
<dbReference type="PROSITE" id="PS52039">
    <property type="entry name" value="TOPO_IA_2"/>
    <property type="match status" value="1"/>
</dbReference>
<evidence type="ECO:0000256" key="5">
    <source>
        <dbReference type="ARBA" id="ARBA00023125"/>
    </source>
</evidence>
<dbReference type="SMART" id="SM00493">
    <property type="entry name" value="TOPRIM"/>
    <property type="match status" value="1"/>
</dbReference>
<evidence type="ECO:0000256" key="7">
    <source>
        <dbReference type="SAM" id="MobiDB-lite"/>
    </source>
</evidence>
<dbReference type="Gene3D" id="1.10.290.10">
    <property type="entry name" value="Topoisomerase I, domain 4"/>
    <property type="match status" value="1"/>
</dbReference>
<dbReference type="InterPro" id="IPR006171">
    <property type="entry name" value="TOPRIM_dom"/>
</dbReference>
<keyword evidence="6" id="KW-0413">Isomerase</keyword>
<dbReference type="CDD" id="cd01028">
    <property type="entry name" value="TOPRIM_TopoIA"/>
    <property type="match status" value="1"/>
</dbReference>
<comment type="caution">
    <text evidence="10">The sequence shown here is derived from an EMBL/GenBank/DDBJ whole genome shotgun (WGS) entry which is preliminary data.</text>
</comment>
<dbReference type="AlphaFoldDB" id="A0A1G4I4W6"/>
<name>A0A1G4I4W6_TRYEQ</name>
<dbReference type="InterPro" id="IPR000380">
    <property type="entry name" value="Topo_IA"/>
</dbReference>
<evidence type="ECO:0000256" key="6">
    <source>
        <dbReference type="ARBA" id="ARBA00023235"/>
    </source>
</evidence>
<evidence type="ECO:0000256" key="1">
    <source>
        <dbReference type="ARBA" id="ARBA00000213"/>
    </source>
</evidence>
<dbReference type="GO" id="GO:0003677">
    <property type="term" value="F:DNA binding"/>
    <property type="evidence" value="ECO:0007669"/>
    <property type="project" value="UniProtKB-KW"/>
</dbReference>
<dbReference type="PANTHER" id="PTHR42785:SF1">
    <property type="entry name" value="DNA TOPOISOMERASE"/>
    <property type="match status" value="1"/>
</dbReference>
<reference evidence="10" key="1">
    <citation type="submission" date="2016-09" db="EMBL/GenBank/DDBJ databases">
        <authorList>
            <person name="Hebert L."/>
            <person name="Moumen B."/>
        </authorList>
    </citation>
    <scope>NUCLEOTIDE SEQUENCE [LARGE SCALE GENOMIC DNA]</scope>
    <source>
        <strain evidence="10">OVI</strain>
    </source>
</reference>
<evidence type="ECO:0000313" key="10">
    <source>
        <dbReference type="EMBL" id="SCU66922.1"/>
    </source>
</evidence>
<keyword evidence="4" id="KW-0799">Topoisomerase</keyword>
<dbReference type="EMBL" id="CZPT02000644">
    <property type="protein sequence ID" value="SCU66922.1"/>
    <property type="molecule type" value="Genomic_DNA"/>
</dbReference>
<dbReference type="InterPro" id="IPR023405">
    <property type="entry name" value="Topo_IA_core_domain"/>
</dbReference>
<accession>A0A1G4I4W6</accession>
<gene>
    <name evidence="10" type="ORF">TEOVI_000578700</name>
</gene>
<dbReference type="VEuPathDB" id="TriTrypDB:TEOVI_000578700"/>
<dbReference type="SMART" id="SM00436">
    <property type="entry name" value="TOP1Bc"/>
    <property type="match status" value="1"/>
</dbReference>
<organism evidence="10 11">
    <name type="scientific">Trypanosoma equiperdum</name>
    <dbReference type="NCBI Taxonomy" id="5694"/>
    <lineage>
        <taxon>Eukaryota</taxon>
        <taxon>Discoba</taxon>
        <taxon>Euglenozoa</taxon>
        <taxon>Kinetoplastea</taxon>
        <taxon>Metakinetoplastina</taxon>
        <taxon>Trypanosomatida</taxon>
        <taxon>Trypanosomatidae</taxon>
        <taxon>Trypanosoma</taxon>
    </lineage>
</organism>
<dbReference type="EC" id="5.6.2.1" evidence="3"/>
<keyword evidence="5" id="KW-0238">DNA-binding</keyword>
<dbReference type="Gene3D" id="2.70.20.10">
    <property type="entry name" value="Topoisomerase I, domain 3"/>
    <property type="match status" value="1"/>
</dbReference>
<dbReference type="GO" id="GO:0003917">
    <property type="term" value="F:DNA topoisomerase type I (single strand cut, ATP-independent) activity"/>
    <property type="evidence" value="ECO:0007669"/>
    <property type="project" value="UniProtKB-EC"/>
</dbReference>
<comment type="catalytic activity">
    <reaction evidence="1">
        <text>ATP-independent breakage of single-stranded DNA, followed by passage and rejoining.</text>
        <dbReference type="EC" id="5.6.2.1"/>
    </reaction>
</comment>
<evidence type="ECO:0000256" key="2">
    <source>
        <dbReference type="ARBA" id="ARBA00009446"/>
    </source>
</evidence>
<dbReference type="GeneID" id="92379726"/>
<dbReference type="InterPro" id="IPR013825">
    <property type="entry name" value="Topo_IA_cen_sub2"/>
</dbReference>
<dbReference type="PRINTS" id="PR00417">
    <property type="entry name" value="PRTPISMRASEI"/>
</dbReference>
<dbReference type="PANTHER" id="PTHR42785">
    <property type="entry name" value="DNA TOPOISOMERASE, TYPE IA, CORE"/>
    <property type="match status" value="1"/>
</dbReference>
<feature type="compositionally biased region" description="Gly residues" evidence="7">
    <location>
        <begin position="794"/>
        <end position="806"/>
    </location>
</feature>
<dbReference type="SMART" id="SM00437">
    <property type="entry name" value="TOP1Ac"/>
    <property type="match status" value="1"/>
</dbReference>
<dbReference type="InterPro" id="IPR013826">
    <property type="entry name" value="Topo_IA_cen_sub3"/>
</dbReference>
<evidence type="ECO:0000256" key="4">
    <source>
        <dbReference type="ARBA" id="ARBA00023029"/>
    </source>
</evidence>
<evidence type="ECO:0000259" key="9">
    <source>
        <dbReference type="PROSITE" id="PS52039"/>
    </source>
</evidence>
<dbReference type="Gene3D" id="1.10.460.10">
    <property type="entry name" value="Topoisomerase I, domain 2"/>
    <property type="match status" value="1"/>
</dbReference>
<dbReference type="SUPFAM" id="SSF56712">
    <property type="entry name" value="Prokaryotic type I DNA topoisomerase"/>
    <property type="match status" value="1"/>
</dbReference>
<protein>
    <recommendedName>
        <fullName evidence="3">DNA topoisomerase</fullName>
        <ecNumber evidence="3">5.6.2.1</ecNumber>
    </recommendedName>
</protein>
<proteinExistence type="inferred from homology"/>
<evidence type="ECO:0000313" key="11">
    <source>
        <dbReference type="Proteomes" id="UP000195570"/>
    </source>
</evidence>
<comment type="similarity">
    <text evidence="2">Belongs to the type IA topoisomerase family.</text>
</comment>
<dbReference type="InterPro" id="IPR013824">
    <property type="entry name" value="Topo_IA_cen_sub1"/>
</dbReference>
<feature type="compositionally biased region" description="Basic residues" evidence="7">
    <location>
        <begin position="406"/>
        <end position="420"/>
    </location>
</feature>
<dbReference type="GO" id="GO:0006265">
    <property type="term" value="P:DNA topological change"/>
    <property type="evidence" value="ECO:0007669"/>
    <property type="project" value="InterPro"/>
</dbReference>
<feature type="region of interest" description="Disordered" evidence="7">
    <location>
        <begin position="397"/>
        <end position="435"/>
    </location>
</feature>
<feature type="region of interest" description="Disordered" evidence="7">
    <location>
        <begin position="769"/>
        <end position="806"/>
    </location>
</feature>
<dbReference type="Gene3D" id="3.40.50.140">
    <property type="match status" value="1"/>
</dbReference>
<dbReference type="Proteomes" id="UP000195570">
    <property type="component" value="Unassembled WGS sequence"/>
</dbReference>
<dbReference type="FunFam" id="1.10.290.10:FF:000005">
    <property type="entry name" value="DNA topoisomerase 1A"/>
    <property type="match status" value="1"/>
</dbReference>
<dbReference type="Pfam" id="PF01131">
    <property type="entry name" value="Topoisom_bac"/>
    <property type="match status" value="1"/>
</dbReference>
<evidence type="ECO:0000259" key="8">
    <source>
        <dbReference type="PROSITE" id="PS50880"/>
    </source>
</evidence>
<dbReference type="RefSeq" id="XP_067078298.1">
    <property type="nucleotide sequence ID" value="XM_067222197.1"/>
</dbReference>
<dbReference type="InterPro" id="IPR013497">
    <property type="entry name" value="Topo_IA_cen"/>
</dbReference>
<sequence>MFRQTVTSLEKLVIVESPNKVIKIEGLLSNPKVIPDWSFKQGHLKCVGIGAEKAVAMATTGHFMALKEITWITHPLPPSSAGGKPQEYDGEAFPSSGTLAEYTLEWEPLPGRRIQETLERYIEGKVENVSEIILATDPDREGELIAVHALQTIKRLYPKLKVPFSRAYMHSITEDGIRKAMKERSLNICDYDLASAAETRHVMDRFFGFLGSSVVRAANSQMRSIGRVQTPALILINEREDKISAFLERNKSTFVVEATCQFPVPHGTTFSQVVDIHSDRRGAPSQWNTAAEANNCLEHWKLDGCHSFSIPHDPIVTPSKVPPPQPLTMAAAITKLNRQMKLSSEMVSGYLQDLFQLGHITYPRTDSTRIDESALKDIYNAVKKNFGKELLYRLEDRPASGGDGKRGKKQTKKKTAKRGKNSGTPVGNVEDAHEAIRPTNINVQGDSLSLSPETRAVYELVRRQTLAAFMIPQVVEKIVADVKFVSGSGEKLTLTLGGKRVVEPGWTRAFHKGDSGNLSLHVGAEEGADAGDEGAPTMCSLSQEEFYAILNLRRVLNSPNQQHLFELRSPTIRENRPVPPMPHSEGTLIEELKRNGVGRPSTYPLIVKTLLARGYIQVNAKGRCETTPVGRMLVETAKSTFPSIVDLGFTASFEKQLDTVAKPHPNKRPAFLRSTKISQADYVLSMFLSTFLNYVSEAACTQRARIIERSMRLKRDQEGGSGIGDAEFEESVVAARRKVTLASTDLVTLPKTYNNFSTLQRNLNEYLRHNFPPSQVNGSPAPSPTVDAPRSRRGGAGTSRGVAGGG</sequence>
<feature type="domain" description="Toprim" evidence="8">
    <location>
        <begin position="10"/>
        <end position="168"/>
    </location>
</feature>